<dbReference type="Proteomes" id="UP000245207">
    <property type="component" value="Unassembled WGS sequence"/>
</dbReference>
<dbReference type="InterPro" id="IPR032675">
    <property type="entry name" value="LRR_dom_sf"/>
</dbReference>
<comment type="caution">
    <text evidence="3">The sequence shown here is derived from an EMBL/GenBank/DDBJ whole genome shotgun (WGS) entry which is preliminary data.</text>
</comment>
<dbReference type="Gene3D" id="3.80.10.10">
    <property type="entry name" value="Ribonuclease Inhibitor"/>
    <property type="match status" value="1"/>
</dbReference>
<keyword evidence="2" id="KW-0677">Repeat</keyword>
<dbReference type="SUPFAM" id="SSF52058">
    <property type="entry name" value="L domain-like"/>
    <property type="match status" value="1"/>
</dbReference>
<evidence type="ECO:0000313" key="3">
    <source>
        <dbReference type="EMBL" id="PWA35764.1"/>
    </source>
</evidence>
<dbReference type="Pfam" id="PF00560">
    <property type="entry name" value="LRR_1"/>
    <property type="match status" value="1"/>
</dbReference>
<dbReference type="OrthoDB" id="676979at2759"/>
<dbReference type="PANTHER" id="PTHR48064">
    <property type="entry name" value="OS01G0750400 PROTEIN"/>
    <property type="match status" value="1"/>
</dbReference>
<keyword evidence="4" id="KW-1185">Reference proteome</keyword>
<evidence type="ECO:0000256" key="1">
    <source>
        <dbReference type="ARBA" id="ARBA00022614"/>
    </source>
</evidence>
<dbReference type="STRING" id="35608.A0A2U1KG47"/>
<dbReference type="FunFam" id="3.80.10.10:FF:000383">
    <property type="entry name" value="Leucine-rich repeat receptor protein kinase EMS1"/>
    <property type="match status" value="1"/>
</dbReference>
<proteinExistence type="predicted"/>
<reference evidence="3 4" key="1">
    <citation type="journal article" date="2018" name="Mol. Plant">
        <title>The genome of Artemisia annua provides insight into the evolution of Asteraceae family and artemisinin biosynthesis.</title>
        <authorList>
            <person name="Shen Q."/>
            <person name="Zhang L."/>
            <person name="Liao Z."/>
            <person name="Wang S."/>
            <person name="Yan T."/>
            <person name="Shi P."/>
            <person name="Liu M."/>
            <person name="Fu X."/>
            <person name="Pan Q."/>
            <person name="Wang Y."/>
            <person name="Lv Z."/>
            <person name="Lu X."/>
            <person name="Zhang F."/>
            <person name="Jiang W."/>
            <person name="Ma Y."/>
            <person name="Chen M."/>
            <person name="Hao X."/>
            <person name="Li L."/>
            <person name="Tang Y."/>
            <person name="Lv G."/>
            <person name="Zhou Y."/>
            <person name="Sun X."/>
            <person name="Brodelius P.E."/>
            <person name="Rose J.K.C."/>
            <person name="Tang K."/>
        </authorList>
    </citation>
    <scope>NUCLEOTIDE SEQUENCE [LARGE SCALE GENOMIC DNA]</scope>
    <source>
        <strain evidence="4">cv. Huhao1</strain>
        <tissue evidence="3">Leaf</tissue>
    </source>
</reference>
<gene>
    <name evidence="3" type="ORF">CTI12_AA606400</name>
</gene>
<name>A0A2U1KG47_ARTAN</name>
<dbReference type="AlphaFoldDB" id="A0A2U1KG47"/>
<protein>
    <submittedName>
        <fullName evidence="3">Leucine-rich repeat domain, L domain-like protein</fullName>
    </submittedName>
</protein>
<accession>A0A2U1KG47</accession>
<keyword evidence="1" id="KW-0433">Leucine-rich repeat</keyword>
<evidence type="ECO:0000313" key="4">
    <source>
        <dbReference type="Proteomes" id="UP000245207"/>
    </source>
</evidence>
<sequence length="176" mass="20618">MRHEVKLWFDLTLVDQWGPSDHVRVCVLFRFVGGVEDFDSIAVRIQIGVVRLGIVFDLEMSIVTKYLHLHQNRFIGRIPAELGSLQKLRHLDVGDNHLVGTIRELIRIERCFPALRNLHLSRNKMSGIVPFGLAHIPKLTYLYLDHNQFSGRIPDAFYKHPYLKRRRKCRRCCGYK</sequence>
<dbReference type="EMBL" id="PKPP01019407">
    <property type="protein sequence ID" value="PWA35764.1"/>
    <property type="molecule type" value="Genomic_DNA"/>
</dbReference>
<dbReference type="InterPro" id="IPR053038">
    <property type="entry name" value="RLP_Defense"/>
</dbReference>
<dbReference type="Pfam" id="PF13855">
    <property type="entry name" value="LRR_8"/>
    <property type="match status" value="1"/>
</dbReference>
<dbReference type="PANTHER" id="PTHR48064:SF6">
    <property type="entry name" value="RECEPTOR-LIKE PROTEIN KINASE 2"/>
    <property type="match status" value="1"/>
</dbReference>
<evidence type="ECO:0000256" key="2">
    <source>
        <dbReference type="ARBA" id="ARBA00022737"/>
    </source>
</evidence>
<organism evidence="3 4">
    <name type="scientific">Artemisia annua</name>
    <name type="common">Sweet wormwood</name>
    <dbReference type="NCBI Taxonomy" id="35608"/>
    <lineage>
        <taxon>Eukaryota</taxon>
        <taxon>Viridiplantae</taxon>
        <taxon>Streptophyta</taxon>
        <taxon>Embryophyta</taxon>
        <taxon>Tracheophyta</taxon>
        <taxon>Spermatophyta</taxon>
        <taxon>Magnoliopsida</taxon>
        <taxon>eudicotyledons</taxon>
        <taxon>Gunneridae</taxon>
        <taxon>Pentapetalae</taxon>
        <taxon>asterids</taxon>
        <taxon>campanulids</taxon>
        <taxon>Asterales</taxon>
        <taxon>Asteraceae</taxon>
        <taxon>Asteroideae</taxon>
        <taxon>Anthemideae</taxon>
        <taxon>Artemisiinae</taxon>
        <taxon>Artemisia</taxon>
    </lineage>
</organism>
<dbReference type="InterPro" id="IPR001611">
    <property type="entry name" value="Leu-rich_rpt"/>
</dbReference>